<protein>
    <recommendedName>
        <fullName evidence="4">3'(2'),5'-bisphosphate nucleotidase CysQ</fullName>
        <ecNumber evidence="4">3.1.3.7</ecNumber>
    </recommendedName>
    <alternativeName>
        <fullName evidence="4">3'(2'),5-bisphosphonucleoside 3'(2')-phosphohydrolase</fullName>
    </alternativeName>
    <alternativeName>
        <fullName evidence="4">3'-phosphoadenosine 5'-phosphate phosphatase</fullName>
        <shortName evidence="4">PAP phosphatase</shortName>
    </alternativeName>
</protein>
<dbReference type="GO" id="GO:0005886">
    <property type="term" value="C:plasma membrane"/>
    <property type="evidence" value="ECO:0007669"/>
    <property type="project" value="UniProtKB-SubCell"/>
</dbReference>
<dbReference type="GO" id="GO:0050427">
    <property type="term" value="P:3'-phosphoadenosine 5'-phosphosulfate metabolic process"/>
    <property type="evidence" value="ECO:0007669"/>
    <property type="project" value="TreeGrafter"/>
</dbReference>
<dbReference type="PANTHER" id="PTHR43028:SF5">
    <property type="entry name" value="3'(2'),5'-BISPHOSPHATE NUCLEOTIDASE 1"/>
    <property type="match status" value="1"/>
</dbReference>
<dbReference type="RefSeq" id="WP_089318839.1">
    <property type="nucleotide sequence ID" value="NZ_FZOQ01000006.1"/>
</dbReference>
<feature type="binding site" evidence="4">
    <location>
        <position position="221"/>
    </location>
    <ligand>
        <name>substrate</name>
    </ligand>
</feature>
<keyword evidence="4" id="KW-0378">Hydrolase</keyword>
<dbReference type="Gene3D" id="3.40.190.80">
    <property type="match status" value="1"/>
</dbReference>
<keyword evidence="3 4" id="KW-0460">Magnesium</keyword>
<evidence type="ECO:0000256" key="5">
    <source>
        <dbReference type="PIRSR" id="PIRSR600760-2"/>
    </source>
</evidence>
<keyword evidence="2 4" id="KW-0479">Metal-binding</keyword>
<comment type="similarity">
    <text evidence="4">Belongs to the inositol monophosphatase superfamily. CysQ family.</text>
</comment>
<feature type="binding site" evidence="5">
    <location>
        <position position="221"/>
    </location>
    <ligand>
        <name>Mg(2+)</name>
        <dbReference type="ChEBI" id="CHEBI:18420"/>
        <label>1</label>
        <note>catalytic</note>
    </ligand>
</feature>
<comment type="cofactor">
    <cofactor evidence="4 5">
        <name>Mg(2+)</name>
        <dbReference type="ChEBI" id="CHEBI:18420"/>
    </cofactor>
</comment>
<dbReference type="EMBL" id="FZOQ01000006">
    <property type="protein sequence ID" value="SNS44485.1"/>
    <property type="molecule type" value="Genomic_DNA"/>
</dbReference>
<dbReference type="AlphaFoldDB" id="A0A239EIK6"/>
<feature type="binding site" evidence="4">
    <location>
        <position position="62"/>
    </location>
    <ligand>
        <name>Mg(2+)</name>
        <dbReference type="ChEBI" id="CHEBI:18420"/>
        <label>1</label>
    </ligand>
</feature>
<gene>
    <name evidence="4" type="primary">cysQ</name>
    <name evidence="6" type="ORF">SAMN06296052_106196</name>
</gene>
<comment type="catalytic activity">
    <reaction evidence="1 4">
        <text>adenosine 3',5'-bisphosphate + H2O = AMP + phosphate</text>
        <dbReference type="Rhea" id="RHEA:10040"/>
        <dbReference type="ChEBI" id="CHEBI:15377"/>
        <dbReference type="ChEBI" id="CHEBI:43474"/>
        <dbReference type="ChEBI" id="CHEBI:58343"/>
        <dbReference type="ChEBI" id="CHEBI:456215"/>
        <dbReference type="EC" id="3.1.3.7"/>
    </reaction>
</comment>
<feature type="binding site" evidence="4">
    <location>
        <position position="84"/>
    </location>
    <ligand>
        <name>Mg(2+)</name>
        <dbReference type="ChEBI" id="CHEBI:18420"/>
        <label>1</label>
    </ligand>
</feature>
<dbReference type="InterPro" id="IPR050725">
    <property type="entry name" value="CysQ/Inositol_MonoPase"/>
</dbReference>
<dbReference type="InterPro" id="IPR020583">
    <property type="entry name" value="Inositol_monoP_metal-BS"/>
</dbReference>
<dbReference type="NCBIfam" id="TIGR01331">
    <property type="entry name" value="bisphos_cysQ"/>
    <property type="match status" value="1"/>
</dbReference>
<dbReference type="GO" id="GO:0008441">
    <property type="term" value="F:3'(2'),5'-bisphosphate nucleotidase activity"/>
    <property type="evidence" value="ECO:0007669"/>
    <property type="project" value="UniProtKB-UniRule"/>
</dbReference>
<keyword evidence="7" id="KW-1185">Reference proteome</keyword>
<dbReference type="PANTHER" id="PTHR43028">
    <property type="entry name" value="3'(2'),5'-BISPHOSPHATE NUCLEOTIDASE 1"/>
    <property type="match status" value="1"/>
</dbReference>
<evidence type="ECO:0000256" key="3">
    <source>
        <dbReference type="ARBA" id="ARBA00022842"/>
    </source>
</evidence>
<dbReference type="Pfam" id="PF00459">
    <property type="entry name" value="Inositol_P"/>
    <property type="match status" value="1"/>
</dbReference>
<feature type="binding site" evidence="4">
    <location>
        <position position="62"/>
    </location>
    <ligand>
        <name>substrate</name>
    </ligand>
</feature>
<dbReference type="OrthoDB" id="9772456at2"/>
<keyword evidence="4" id="KW-0472">Membrane</keyword>
<dbReference type="HAMAP" id="MF_02095">
    <property type="entry name" value="CysQ"/>
    <property type="match status" value="1"/>
</dbReference>
<dbReference type="GO" id="GO:0000287">
    <property type="term" value="F:magnesium ion binding"/>
    <property type="evidence" value="ECO:0007669"/>
    <property type="project" value="UniProtKB-UniRule"/>
</dbReference>
<evidence type="ECO:0000256" key="1">
    <source>
        <dbReference type="ARBA" id="ARBA00001625"/>
    </source>
</evidence>
<feature type="binding site" evidence="4">
    <location>
        <position position="85"/>
    </location>
    <ligand>
        <name>Mg(2+)</name>
        <dbReference type="ChEBI" id="CHEBI:18420"/>
        <label>2</label>
    </ligand>
</feature>
<dbReference type="PROSITE" id="PS00629">
    <property type="entry name" value="IMP_1"/>
    <property type="match status" value="1"/>
</dbReference>
<dbReference type="InterPro" id="IPR006240">
    <property type="entry name" value="CysQ"/>
</dbReference>
<dbReference type="GO" id="GO:0000103">
    <property type="term" value="P:sulfate assimilation"/>
    <property type="evidence" value="ECO:0007669"/>
    <property type="project" value="TreeGrafter"/>
</dbReference>
<evidence type="ECO:0000256" key="2">
    <source>
        <dbReference type="ARBA" id="ARBA00022723"/>
    </source>
</evidence>
<feature type="binding site" evidence="5">
    <location>
        <position position="84"/>
    </location>
    <ligand>
        <name>Mg(2+)</name>
        <dbReference type="ChEBI" id="CHEBI:18420"/>
        <label>1</label>
        <note>catalytic</note>
    </ligand>
</feature>
<comment type="subcellular location">
    <subcellularLocation>
        <location evidence="4">Cell membrane</location>
        <topology evidence="4">Peripheral membrane protein</topology>
        <orientation evidence="4">Cytoplasmic side</orientation>
    </subcellularLocation>
</comment>
<dbReference type="Gene3D" id="3.30.540.10">
    <property type="entry name" value="Fructose-1,6-Bisphosphatase, subunit A, domain 1"/>
    <property type="match status" value="1"/>
</dbReference>
<dbReference type="InterPro" id="IPR000760">
    <property type="entry name" value="Inositol_monophosphatase-like"/>
</dbReference>
<keyword evidence="4" id="KW-1003">Cell membrane</keyword>
<dbReference type="EC" id="3.1.3.7" evidence="4"/>
<accession>A0A239EIK6</accession>
<feature type="binding site" evidence="4">
    <location>
        <position position="82"/>
    </location>
    <ligand>
        <name>Mg(2+)</name>
        <dbReference type="ChEBI" id="CHEBI:18420"/>
        <label>1</label>
    </ligand>
</feature>
<evidence type="ECO:0000313" key="7">
    <source>
        <dbReference type="Proteomes" id="UP000198432"/>
    </source>
</evidence>
<reference evidence="7" key="1">
    <citation type="submission" date="2017-06" db="EMBL/GenBank/DDBJ databases">
        <authorList>
            <person name="Varghese N."/>
            <person name="Submissions S."/>
        </authorList>
    </citation>
    <scope>NUCLEOTIDE SEQUENCE [LARGE SCALE GENOMIC DNA]</scope>
    <source>
        <strain evidence="7">NKM1</strain>
    </source>
</reference>
<dbReference type="Proteomes" id="UP000198432">
    <property type="component" value="Unassembled WGS sequence"/>
</dbReference>
<feature type="binding site" evidence="4">
    <location>
        <position position="221"/>
    </location>
    <ligand>
        <name>Mg(2+)</name>
        <dbReference type="ChEBI" id="CHEBI:18420"/>
        <label>2</label>
    </ligand>
</feature>
<organism evidence="6 7">
    <name type="scientific">Pontibacter ummariensis</name>
    <dbReference type="NCBI Taxonomy" id="1610492"/>
    <lineage>
        <taxon>Bacteria</taxon>
        <taxon>Pseudomonadati</taxon>
        <taxon>Bacteroidota</taxon>
        <taxon>Cytophagia</taxon>
        <taxon>Cytophagales</taxon>
        <taxon>Hymenobacteraceae</taxon>
        <taxon>Pontibacter</taxon>
    </lineage>
</organism>
<sequence>MNLSDHIALAALAAGKEILKVYENEFTVAYKTDQSPLTLADSKSHDIITQYLEQTPYPVLSEEGRDIPFEERSTWPYYWLVDPLDGTKEFVTRTGEFTVNIALIHQGKPVLGAVYTPVKKWLYIGSEGEGAWKLELQDHQLPENWKEAGQRLPLKLDQERSYTVVGSRSHKSKETDAFIAKLEKKHGQLNFVSMGSSLKICLVVEGTADIYPRLAPTMEWDTAAGDAVARSAGYQVVQYENGDPLLYNKENLLNPWFIVQR</sequence>
<evidence type="ECO:0000313" key="6">
    <source>
        <dbReference type="EMBL" id="SNS44485.1"/>
    </source>
</evidence>
<comment type="function">
    <text evidence="4">Converts adenosine-3',5'-bisphosphate (PAP) to AMP.</text>
</comment>
<dbReference type="SUPFAM" id="SSF56655">
    <property type="entry name" value="Carbohydrate phosphatase"/>
    <property type="match status" value="1"/>
</dbReference>
<feature type="binding site" evidence="5">
    <location>
        <position position="82"/>
    </location>
    <ligand>
        <name>Mg(2+)</name>
        <dbReference type="ChEBI" id="CHEBI:18420"/>
        <label>1</label>
        <note>catalytic</note>
    </ligand>
</feature>
<name>A0A239EIK6_9BACT</name>
<dbReference type="CDD" id="cd01638">
    <property type="entry name" value="CysQ"/>
    <property type="match status" value="1"/>
</dbReference>
<feature type="binding site" evidence="4">
    <location>
        <position position="82"/>
    </location>
    <ligand>
        <name>Mg(2+)</name>
        <dbReference type="ChEBI" id="CHEBI:18420"/>
        <label>2</label>
    </ligand>
</feature>
<evidence type="ECO:0000256" key="4">
    <source>
        <dbReference type="HAMAP-Rule" id="MF_02095"/>
    </source>
</evidence>
<feature type="binding site" evidence="5">
    <location>
        <position position="85"/>
    </location>
    <ligand>
        <name>Mg(2+)</name>
        <dbReference type="ChEBI" id="CHEBI:18420"/>
        <label>1</label>
        <note>catalytic</note>
    </ligand>
</feature>
<feature type="binding site" evidence="5">
    <location>
        <position position="62"/>
    </location>
    <ligand>
        <name>Mg(2+)</name>
        <dbReference type="ChEBI" id="CHEBI:18420"/>
        <label>1</label>
        <note>catalytic</note>
    </ligand>
</feature>
<dbReference type="FunFam" id="3.40.190.80:FF:000005">
    <property type="entry name" value="3'(2'),5'-bisphosphate nucleotidase CysQ"/>
    <property type="match status" value="1"/>
</dbReference>
<feature type="binding site" evidence="4">
    <location>
        <begin position="84"/>
        <end position="87"/>
    </location>
    <ligand>
        <name>substrate</name>
    </ligand>
</feature>
<proteinExistence type="inferred from homology"/>